<evidence type="ECO:0000313" key="16">
    <source>
        <dbReference type="Proteomes" id="UP000067444"/>
    </source>
</evidence>
<protein>
    <recommendedName>
        <fullName evidence="13">ATP synthase subunit b</fullName>
    </recommendedName>
    <alternativeName>
        <fullName evidence="13">ATP synthase F(0) sector subunit b</fullName>
    </alternativeName>
    <alternativeName>
        <fullName evidence="13">ATPase subunit I</fullName>
    </alternativeName>
    <alternativeName>
        <fullName evidence="13">F-type ATPase subunit b</fullName>
        <shortName evidence="13">F-ATPase subunit b</shortName>
    </alternativeName>
</protein>
<gene>
    <name evidence="15" type="primary">atpG_2</name>
    <name evidence="13" type="synonym">atpF</name>
    <name evidence="15" type="ORF">OSB_27600</name>
</gene>
<dbReference type="CDD" id="cd06503">
    <property type="entry name" value="ATP-synt_Fo_b"/>
    <property type="match status" value="1"/>
</dbReference>
<keyword evidence="6 13" id="KW-1133">Transmembrane helix</keyword>
<evidence type="ECO:0000256" key="14">
    <source>
        <dbReference type="RuleBase" id="RU003848"/>
    </source>
</evidence>
<evidence type="ECO:0000256" key="5">
    <source>
        <dbReference type="ARBA" id="ARBA00022781"/>
    </source>
</evidence>
<keyword evidence="8 13" id="KW-0472">Membrane</keyword>
<dbReference type="OrthoDB" id="9805716at2"/>
<dbReference type="EMBL" id="CP012160">
    <property type="protein sequence ID" value="AKS47284.1"/>
    <property type="molecule type" value="Genomic_DNA"/>
</dbReference>
<dbReference type="InterPro" id="IPR050059">
    <property type="entry name" value="ATP_synthase_B_chain"/>
</dbReference>
<name>A0A0K0Y8J0_9RHOB</name>
<evidence type="ECO:0000256" key="10">
    <source>
        <dbReference type="ARBA" id="ARBA00025198"/>
    </source>
</evidence>
<evidence type="ECO:0000313" key="15">
    <source>
        <dbReference type="EMBL" id="AKS47284.1"/>
    </source>
</evidence>
<evidence type="ECO:0000256" key="2">
    <source>
        <dbReference type="ARBA" id="ARBA00022448"/>
    </source>
</evidence>
<keyword evidence="13" id="KW-1003">Cell membrane</keyword>
<evidence type="ECO:0000256" key="4">
    <source>
        <dbReference type="ARBA" id="ARBA00022692"/>
    </source>
</evidence>
<evidence type="ECO:0000256" key="9">
    <source>
        <dbReference type="ARBA" id="ARBA00023310"/>
    </source>
</evidence>
<dbReference type="KEGG" id="otm:OSB_27600"/>
<evidence type="ECO:0000256" key="12">
    <source>
        <dbReference type="ARBA" id="ARBA00037847"/>
    </source>
</evidence>
<dbReference type="RefSeq" id="WP_049835501.1">
    <property type="nucleotide sequence ID" value="NZ_CP012160.1"/>
</dbReference>
<dbReference type="Pfam" id="PF00430">
    <property type="entry name" value="ATP-synt_B"/>
    <property type="match status" value="1"/>
</dbReference>
<evidence type="ECO:0000256" key="11">
    <source>
        <dbReference type="ARBA" id="ARBA00025614"/>
    </source>
</evidence>
<evidence type="ECO:0000256" key="1">
    <source>
        <dbReference type="ARBA" id="ARBA00005513"/>
    </source>
</evidence>
<dbReference type="HAMAP" id="MF_01398">
    <property type="entry name" value="ATP_synth_b_bprime"/>
    <property type="match status" value="1"/>
</dbReference>
<comment type="subcellular location">
    <subcellularLocation>
        <location evidence="13">Cell membrane</location>
        <topology evidence="13">Single-pass membrane protein</topology>
    </subcellularLocation>
    <subcellularLocation>
        <location evidence="12">Endomembrane system</location>
        <topology evidence="12">Single-pass membrane protein</topology>
    </subcellularLocation>
</comment>
<dbReference type="GO" id="GO:0005886">
    <property type="term" value="C:plasma membrane"/>
    <property type="evidence" value="ECO:0007669"/>
    <property type="project" value="UniProtKB-SubCell"/>
</dbReference>
<keyword evidence="3 13" id="KW-0138">CF(0)</keyword>
<feature type="transmembrane region" description="Helical" evidence="13">
    <location>
        <begin position="28"/>
        <end position="47"/>
    </location>
</feature>
<comment type="subunit">
    <text evidence="13">F-type ATPases have 2 components, F(1) - the catalytic core - and F(0) - the membrane proton channel. F(1) has five subunits: alpha(3), beta(3), gamma(1), delta(1), epsilon(1). F(0) has three main subunits: a(1), b(2) and c(10-14). The alpha and beta chains form an alternating ring which encloses part of the gamma chain. F(1) is attached to F(0) by a central stalk formed by the gamma and epsilon chains, while a peripheral stalk is formed by the delta and b chains.</text>
</comment>
<keyword evidence="9 13" id="KW-0066">ATP synthesis</keyword>
<keyword evidence="5 13" id="KW-0375">Hydrogen ion transport</keyword>
<keyword evidence="7 13" id="KW-0406">Ion transport</keyword>
<evidence type="ECO:0000256" key="3">
    <source>
        <dbReference type="ARBA" id="ARBA00022547"/>
    </source>
</evidence>
<comment type="function">
    <text evidence="11">Component of the F(0) channel, it forms part of the peripheral stalk, linking F(1) to F(0). The b'-subunit is a diverged and duplicated form of b found in plants and photosynthetic bacteria.</text>
</comment>
<dbReference type="GO" id="GO:0046961">
    <property type="term" value="F:proton-transporting ATPase activity, rotational mechanism"/>
    <property type="evidence" value="ECO:0007669"/>
    <property type="project" value="TreeGrafter"/>
</dbReference>
<organism evidence="15 16">
    <name type="scientific">Octadecabacter temperatus</name>
    <dbReference type="NCBI Taxonomy" id="1458307"/>
    <lineage>
        <taxon>Bacteria</taxon>
        <taxon>Pseudomonadati</taxon>
        <taxon>Pseudomonadota</taxon>
        <taxon>Alphaproteobacteria</taxon>
        <taxon>Rhodobacterales</taxon>
        <taxon>Roseobacteraceae</taxon>
        <taxon>Octadecabacter</taxon>
    </lineage>
</organism>
<reference evidence="15 16" key="1">
    <citation type="journal article" date="2015" name="Genome Announc.">
        <title>Closed Genome Sequence of Octadecabacter temperatus SB1, the First Mesophilic Species of the Genus Octadecabacter.</title>
        <authorList>
            <person name="Voget S."/>
            <person name="Billerbeck S."/>
            <person name="Simon M."/>
            <person name="Daniel R."/>
        </authorList>
    </citation>
    <scope>NUCLEOTIDE SEQUENCE [LARGE SCALE GENOMIC DNA]</scope>
    <source>
        <strain evidence="15 16">SB1</strain>
    </source>
</reference>
<evidence type="ECO:0000256" key="8">
    <source>
        <dbReference type="ARBA" id="ARBA00023136"/>
    </source>
</evidence>
<evidence type="ECO:0000256" key="7">
    <source>
        <dbReference type="ARBA" id="ARBA00023065"/>
    </source>
</evidence>
<dbReference type="GO" id="GO:0046933">
    <property type="term" value="F:proton-transporting ATP synthase activity, rotational mechanism"/>
    <property type="evidence" value="ECO:0007669"/>
    <property type="project" value="UniProtKB-UniRule"/>
</dbReference>
<dbReference type="PANTHER" id="PTHR33445:SF1">
    <property type="entry name" value="ATP SYNTHASE SUBUNIT B"/>
    <property type="match status" value="1"/>
</dbReference>
<dbReference type="AlphaFoldDB" id="A0A0K0Y8J0"/>
<dbReference type="GO" id="GO:0012505">
    <property type="term" value="C:endomembrane system"/>
    <property type="evidence" value="ECO:0007669"/>
    <property type="project" value="UniProtKB-SubCell"/>
</dbReference>
<dbReference type="Proteomes" id="UP000067444">
    <property type="component" value="Chromosome"/>
</dbReference>
<dbReference type="STRING" id="1458307.OSB_27600"/>
<keyword evidence="4 13" id="KW-0812">Transmembrane</keyword>
<dbReference type="InterPro" id="IPR002146">
    <property type="entry name" value="ATP_synth_b/b'su_bac/chlpt"/>
</dbReference>
<keyword evidence="2 13" id="KW-0813">Transport</keyword>
<evidence type="ECO:0000256" key="13">
    <source>
        <dbReference type="HAMAP-Rule" id="MF_01398"/>
    </source>
</evidence>
<comment type="function">
    <text evidence="10 13">F(1)F(0) ATP synthase produces ATP from ADP in the presence of a proton or sodium gradient. F-type ATPases consist of two structural domains, F(1) containing the extramembraneous catalytic core and F(0) containing the membrane proton channel, linked together by a central stalk and a peripheral stalk. During catalysis, ATP synthesis in the catalytic domain of F(1) is coupled via a rotary mechanism of the central stalk subunits to proton translocation.</text>
</comment>
<dbReference type="PANTHER" id="PTHR33445">
    <property type="entry name" value="ATP SYNTHASE SUBUNIT B', CHLOROPLASTIC"/>
    <property type="match status" value="1"/>
</dbReference>
<dbReference type="PATRIC" id="fig|1458307.3.peg.2794"/>
<accession>A0A0K0Y8J0</accession>
<comment type="similarity">
    <text evidence="1 13 14">Belongs to the ATPase B chain family.</text>
</comment>
<proteinExistence type="inferred from homology"/>
<sequence length="175" mass="18095">MADPVETGAEAGGAGMPQLDFSTFPNQIFWLVVTLIVIYFILSRVALPRIGAVLAERQGTITNDIAAAEELKQRAQEAEAAYDKALVDARAQAGKIVADAKADIQADLDVQMAKADAEIAAQTAESEKAIAEINAGADAAVKAVAKDTAKEIVAALGGKADAKTITAAITARMKG</sequence>
<evidence type="ECO:0000256" key="6">
    <source>
        <dbReference type="ARBA" id="ARBA00022989"/>
    </source>
</evidence>
<dbReference type="NCBIfam" id="NF009988">
    <property type="entry name" value="PRK13454.1"/>
    <property type="match status" value="1"/>
</dbReference>
<keyword evidence="16" id="KW-1185">Reference proteome</keyword>
<dbReference type="Gene3D" id="6.10.250.1580">
    <property type="match status" value="1"/>
</dbReference>
<dbReference type="GO" id="GO:0045259">
    <property type="term" value="C:proton-transporting ATP synthase complex"/>
    <property type="evidence" value="ECO:0007669"/>
    <property type="project" value="UniProtKB-KW"/>
</dbReference>